<dbReference type="EMBL" id="CP002593">
    <property type="protein sequence ID" value="AEA27387.1"/>
    <property type="molecule type" value="Genomic_DNA"/>
</dbReference>
<dbReference type="Proteomes" id="UP000007809">
    <property type="component" value="Chromosome"/>
</dbReference>
<dbReference type="SUPFAM" id="SSF160904">
    <property type="entry name" value="Jann2411-like"/>
    <property type="match status" value="1"/>
</dbReference>
<evidence type="ECO:0000313" key="2">
    <source>
        <dbReference type="EMBL" id="AEA27387.1"/>
    </source>
</evidence>
<evidence type="ECO:0000259" key="1">
    <source>
        <dbReference type="Pfam" id="PF11706"/>
    </source>
</evidence>
<gene>
    <name evidence="2" type="ordered locus">Psed_5251</name>
</gene>
<accession>F4CTG2</accession>
<feature type="domain" description="Zinc finger CGNR" evidence="1">
    <location>
        <begin position="156"/>
        <end position="199"/>
    </location>
</feature>
<keyword evidence="3" id="KW-1185">Reference proteome</keyword>
<name>F4CTG2_PSEUX</name>
<dbReference type="AlphaFoldDB" id="F4CTG2"/>
<dbReference type="PANTHER" id="PTHR35525:SF3">
    <property type="entry name" value="BLL6575 PROTEIN"/>
    <property type="match status" value="1"/>
</dbReference>
<dbReference type="InterPro" id="IPR010852">
    <property type="entry name" value="ABATE"/>
</dbReference>
<protein>
    <recommendedName>
        <fullName evidence="1">Zinc finger CGNR domain-containing protein</fullName>
    </recommendedName>
</protein>
<dbReference type="Pfam" id="PF11706">
    <property type="entry name" value="zf-CGNR"/>
    <property type="match status" value="1"/>
</dbReference>
<dbReference type="InterPro" id="IPR023286">
    <property type="entry name" value="ABATE_dom_sf"/>
</dbReference>
<evidence type="ECO:0000313" key="3">
    <source>
        <dbReference type="Proteomes" id="UP000007809"/>
    </source>
</evidence>
<proteinExistence type="predicted"/>
<sequence>MPSDPTRTIGRVTWTAGERYGIGPAPGGLALVQDLLNTVGAGRPRERDLLADLASADEWATAAMDAWSAGSGITVEPRGLAEDDVARLRDLRADLRSCMGASTASSREVLRTLTASVALHRDGRVVLAPRGEGWRPLATAVLLEIAAAQQADSWRRLKLCRNTRCAVAFFDRSKNCSGVWHDVRVCGNAVNLRASRARRGALANGRAADGDGAVVEP</sequence>
<dbReference type="eggNOG" id="COG5516">
    <property type="taxonomic scope" value="Bacteria"/>
</dbReference>
<dbReference type="PANTHER" id="PTHR35525">
    <property type="entry name" value="BLL6575 PROTEIN"/>
    <property type="match status" value="1"/>
</dbReference>
<reference evidence="2 3" key="1">
    <citation type="journal article" date="2011" name="J. Bacteriol.">
        <title>Genome sequence of the 1,4-dioxane-degrading Pseudonocardia dioxanivorans strain CB1190.</title>
        <authorList>
            <person name="Sales C.M."/>
            <person name="Mahendra S."/>
            <person name="Grostern A."/>
            <person name="Parales R.E."/>
            <person name="Goodwin L.A."/>
            <person name="Woyke T."/>
            <person name="Nolan M."/>
            <person name="Lapidus A."/>
            <person name="Chertkov O."/>
            <person name="Ovchinnikova G."/>
            <person name="Sczyrba A."/>
            <person name="Alvarez-Cohen L."/>
        </authorList>
    </citation>
    <scope>NUCLEOTIDE SEQUENCE [LARGE SCALE GENOMIC DNA]</scope>
    <source>
        <strain evidence="3">ATCC 55486 / DSM 44775 / JCM 13855 / CB1190</strain>
    </source>
</reference>
<dbReference type="STRING" id="675635.Psed_5251"/>
<dbReference type="KEGG" id="pdx:Psed_5251"/>
<dbReference type="Gene3D" id="1.10.3300.10">
    <property type="entry name" value="Jann2411-like domain"/>
    <property type="match status" value="1"/>
</dbReference>
<dbReference type="HOGENOM" id="CLU_087298_0_0_11"/>
<organism evidence="2 3">
    <name type="scientific">Pseudonocardia dioxanivorans (strain ATCC 55486 / DSM 44775 / JCM 13855 / CB1190)</name>
    <dbReference type="NCBI Taxonomy" id="675635"/>
    <lineage>
        <taxon>Bacteria</taxon>
        <taxon>Bacillati</taxon>
        <taxon>Actinomycetota</taxon>
        <taxon>Actinomycetes</taxon>
        <taxon>Pseudonocardiales</taxon>
        <taxon>Pseudonocardiaceae</taxon>
        <taxon>Pseudonocardia</taxon>
    </lineage>
</organism>
<dbReference type="InterPro" id="IPR021005">
    <property type="entry name" value="Znf_CGNR"/>
</dbReference>